<dbReference type="Gene3D" id="3.40.50.880">
    <property type="match status" value="1"/>
</dbReference>
<dbReference type="OrthoDB" id="9786812at2"/>
<dbReference type="PANTHER" id="PTHR43418:SF4">
    <property type="entry name" value="MULTIFUNCTIONAL TRYPTOPHAN BIOSYNTHESIS PROTEIN"/>
    <property type="match status" value="1"/>
</dbReference>
<dbReference type="SUPFAM" id="SSF52317">
    <property type="entry name" value="Class I glutamine amidotransferase-like"/>
    <property type="match status" value="1"/>
</dbReference>
<organism evidence="3 4">
    <name type="scientific">Pseudosulfitobacter pseudonitzschiae</name>
    <dbReference type="NCBI Taxonomy" id="1402135"/>
    <lineage>
        <taxon>Bacteria</taxon>
        <taxon>Pseudomonadati</taxon>
        <taxon>Pseudomonadota</taxon>
        <taxon>Alphaproteobacteria</taxon>
        <taxon>Rhodobacterales</taxon>
        <taxon>Roseobacteraceae</taxon>
        <taxon>Pseudosulfitobacter</taxon>
    </lineage>
</organism>
<dbReference type="GO" id="GO:0000162">
    <property type="term" value="P:L-tryptophan biosynthetic process"/>
    <property type="evidence" value="ECO:0007669"/>
    <property type="project" value="TreeGrafter"/>
</dbReference>
<dbReference type="PRINTS" id="PR00099">
    <property type="entry name" value="CPSGATASE"/>
</dbReference>
<dbReference type="InterPro" id="IPR006221">
    <property type="entry name" value="TrpG/PapA_dom"/>
</dbReference>
<comment type="caution">
    <text evidence="3">The sequence shown here is derived from an EMBL/GenBank/DDBJ whole genome shotgun (WGS) entry which is preliminary data.</text>
</comment>
<dbReference type="CDD" id="cd01743">
    <property type="entry name" value="GATase1_Anthranilate_Synthase"/>
    <property type="match status" value="1"/>
</dbReference>
<dbReference type="PRINTS" id="PR00097">
    <property type="entry name" value="ANTSNTHASEII"/>
</dbReference>
<dbReference type="EMBL" id="JAMD01000001">
    <property type="protein sequence ID" value="KEJ97901.1"/>
    <property type="molecule type" value="Genomic_DNA"/>
</dbReference>
<protein>
    <submittedName>
        <fullName evidence="3">Anthranilate synthase</fullName>
    </submittedName>
</protein>
<keyword evidence="4" id="KW-1185">Reference proteome</keyword>
<dbReference type="RefSeq" id="WP_037921123.1">
    <property type="nucleotide sequence ID" value="NZ_CP054599.1"/>
</dbReference>
<name>A0A073J861_9RHOB</name>
<dbReference type="NCBIfam" id="TIGR00566">
    <property type="entry name" value="trpG_papA"/>
    <property type="match status" value="1"/>
</dbReference>
<accession>A0A073J861</accession>
<dbReference type="PROSITE" id="PS51273">
    <property type="entry name" value="GATASE_TYPE_1"/>
    <property type="match status" value="1"/>
</dbReference>
<sequence length="193" mass="20824">MLLLIDNYDSFTYNLVHYLGELGAEVAVHRNDALNVQDAMAMNPAGILLSPGPCDPDQAGICLALTQAAAETRTPLMGVCLGHQTIGQVFGGKVVRAPEIVHGKMGTMQHTGTGLFAGLPTPFEATRYHSLIVDRATLPDCLEVTAELDDGIIMGLQHREMPIHGVQFHPESIRSEHGHALLKNFLDLLKVPA</sequence>
<dbReference type="AlphaFoldDB" id="A0A073J861"/>
<evidence type="ECO:0000259" key="2">
    <source>
        <dbReference type="Pfam" id="PF00117"/>
    </source>
</evidence>
<dbReference type="PANTHER" id="PTHR43418">
    <property type="entry name" value="MULTIFUNCTIONAL TRYPTOPHAN BIOSYNTHESIS PROTEIN-RELATED"/>
    <property type="match status" value="1"/>
</dbReference>
<dbReference type="FunFam" id="3.40.50.880:FF:000003">
    <property type="entry name" value="Anthranilate synthase component II"/>
    <property type="match status" value="1"/>
</dbReference>
<dbReference type="InterPro" id="IPR050472">
    <property type="entry name" value="Anth_synth/Amidotransfase"/>
</dbReference>
<keyword evidence="1" id="KW-0315">Glutamine amidotransferase</keyword>
<dbReference type="GO" id="GO:0005829">
    <property type="term" value="C:cytosol"/>
    <property type="evidence" value="ECO:0007669"/>
    <property type="project" value="TreeGrafter"/>
</dbReference>
<dbReference type="InterPro" id="IPR017926">
    <property type="entry name" value="GATASE"/>
</dbReference>
<dbReference type="GeneID" id="68870449"/>
<dbReference type="GO" id="GO:0004049">
    <property type="term" value="F:anthranilate synthase activity"/>
    <property type="evidence" value="ECO:0007669"/>
    <property type="project" value="TreeGrafter"/>
</dbReference>
<reference evidence="3 4" key="1">
    <citation type="submission" date="2014-01" db="EMBL/GenBank/DDBJ databases">
        <title>Sulfitobacter sp. H3 (MCCC 1A00686) Genome Sequencing.</title>
        <authorList>
            <person name="Lai Q."/>
            <person name="Hong Z."/>
        </authorList>
    </citation>
    <scope>NUCLEOTIDE SEQUENCE [LARGE SCALE GENOMIC DNA]</scope>
    <source>
        <strain evidence="3 4">H3</strain>
    </source>
</reference>
<dbReference type="Pfam" id="PF00117">
    <property type="entry name" value="GATase"/>
    <property type="match status" value="1"/>
</dbReference>
<evidence type="ECO:0000313" key="3">
    <source>
        <dbReference type="EMBL" id="KEJ97901.1"/>
    </source>
</evidence>
<feature type="domain" description="Glutamine amidotransferase" evidence="2">
    <location>
        <begin position="3"/>
        <end position="186"/>
    </location>
</feature>
<proteinExistence type="predicted"/>
<dbReference type="PRINTS" id="PR00096">
    <property type="entry name" value="GATASE"/>
</dbReference>
<evidence type="ECO:0000256" key="1">
    <source>
        <dbReference type="ARBA" id="ARBA00022962"/>
    </source>
</evidence>
<dbReference type="InterPro" id="IPR029062">
    <property type="entry name" value="Class_I_gatase-like"/>
</dbReference>
<gene>
    <name evidence="3" type="ORF">SUH3_02640</name>
</gene>
<evidence type="ECO:0000313" key="4">
    <source>
        <dbReference type="Proteomes" id="UP000027746"/>
    </source>
</evidence>
<dbReference type="Proteomes" id="UP000027746">
    <property type="component" value="Unassembled WGS sequence"/>
</dbReference>